<name>A0A7V2F3P6_UNCEI</name>
<dbReference type="Gene3D" id="3.40.50.1820">
    <property type="entry name" value="alpha/beta hydrolase"/>
    <property type="match status" value="1"/>
</dbReference>
<sequence length="173" mass="18837">MKRFFALTALVLLLAVSCSNEDVVDPLDASGSASFSLDPEYIAAEIVAETGWPDADGQLRTPEGCGNLIDVQREDVFPGIAHYSYLIKTGEGEYDCIKLHRVVRETSPFKPIRTCKNLFIQHGDGVGFEGVFLYGTVAPSVPGDHAFAIYLAQNDIDVWGDRPELDPRASGSD</sequence>
<organism evidence="2">
    <name type="scientific">Eiseniibacteriota bacterium</name>
    <dbReference type="NCBI Taxonomy" id="2212470"/>
    <lineage>
        <taxon>Bacteria</taxon>
        <taxon>Candidatus Eiseniibacteriota</taxon>
    </lineage>
</organism>
<gene>
    <name evidence="2" type="ORF">ENO08_03955</name>
</gene>
<evidence type="ECO:0000313" key="2">
    <source>
        <dbReference type="EMBL" id="HER43594.1"/>
    </source>
</evidence>
<keyword evidence="1" id="KW-0732">Signal</keyword>
<dbReference type="AlphaFoldDB" id="A0A7V2F3P6"/>
<dbReference type="EMBL" id="DSEC01000278">
    <property type="protein sequence ID" value="HER43594.1"/>
    <property type="molecule type" value="Genomic_DNA"/>
</dbReference>
<proteinExistence type="predicted"/>
<evidence type="ECO:0008006" key="3">
    <source>
        <dbReference type="Google" id="ProtNLM"/>
    </source>
</evidence>
<reference evidence="2" key="1">
    <citation type="journal article" date="2020" name="mSystems">
        <title>Genome- and Community-Level Interaction Insights into Carbon Utilization and Element Cycling Functions of Hydrothermarchaeota in Hydrothermal Sediment.</title>
        <authorList>
            <person name="Zhou Z."/>
            <person name="Liu Y."/>
            <person name="Xu W."/>
            <person name="Pan J."/>
            <person name="Luo Z.H."/>
            <person name="Li M."/>
        </authorList>
    </citation>
    <scope>NUCLEOTIDE SEQUENCE [LARGE SCALE GENOMIC DNA]</scope>
    <source>
        <strain evidence="2">SpSt-1233</strain>
    </source>
</reference>
<protein>
    <recommendedName>
        <fullName evidence="3">Lipoprotein</fullName>
    </recommendedName>
</protein>
<dbReference type="InterPro" id="IPR029058">
    <property type="entry name" value="AB_hydrolase_fold"/>
</dbReference>
<feature type="signal peptide" evidence="1">
    <location>
        <begin position="1"/>
        <end position="21"/>
    </location>
</feature>
<feature type="chain" id="PRO_5031388790" description="Lipoprotein" evidence="1">
    <location>
        <begin position="22"/>
        <end position="173"/>
    </location>
</feature>
<comment type="caution">
    <text evidence="2">The sequence shown here is derived from an EMBL/GenBank/DDBJ whole genome shotgun (WGS) entry which is preliminary data.</text>
</comment>
<dbReference type="Proteomes" id="UP000886069">
    <property type="component" value="Unassembled WGS sequence"/>
</dbReference>
<accession>A0A7V2F3P6</accession>
<evidence type="ECO:0000256" key="1">
    <source>
        <dbReference type="SAM" id="SignalP"/>
    </source>
</evidence>
<dbReference type="PROSITE" id="PS51257">
    <property type="entry name" value="PROKAR_LIPOPROTEIN"/>
    <property type="match status" value="1"/>
</dbReference>